<evidence type="ECO:0000313" key="2">
    <source>
        <dbReference type="EMBL" id="KAJ8311312.1"/>
    </source>
</evidence>
<feature type="non-terminal residue" evidence="2">
    <location>
        <position position="169"/>
    </location>
</feature>
<organism evidence="2 3">
    <name type="scientific">Tegillarca granosa</name>
    <name type="common">Malaysian cockle</name>
    <name type="synonym">Anadara granosa</name>
    <dbReference type="NCBI Taxonomy" id="220873"/>
    <lineage>
        <taxon>Eukaryota</taxon>
        <taxon>Metazoa</taxon>
        <taxon>Spiralia</taxon>
        <taxon>Lophotrochozoa</taxon>
        <taxon>Mollusca</taxon>
        <taxon>Bivalvia</taxon>
        <taxon>Autobranchia</taxon>
        <taxon>Pteriomorphia</taxon>
        <taxon>Arcoida</taxon>
        <taxon>Arcoidea</taxon>
        <taxon>Arcidae</taxon>
        <taxon>Tegillarca</taxon>
    </lineage>
</organism>
<name>A0ABQ9F4U4_TEGGR</name>
<keyword evidence="3" id="KW-1185">Reference proteome</keyword>
<proteinExistence type="predicted"/>
<gene>
    <name evidence="2" type="ORF">KUTeg_011132</name>
</gene>
<evidence type="ECO:0000313" key="3">
    <source>
        <dbReference type="Proteomes" id="UP001217089"/>
    </source>
</evidence>
<dbReference type="EMBL" id="JARBDR010000499">
    <property type="protein sequence ID" value="KAJ8311312.1"/>
    <property type="molecule type" value="Genomic_DNA"/>
</dbReference>
<sequence length="169" mass="19161">MLQDKLLEDELDFKAVDHEIETPVKNVDFKDASVLNPMSPAWTPRHSHTVPLATNHCTDMFISVNEQKNGDMFTTHTASTPFIGYNQFPEAKKVNDPIYGNEVMSDSKQVDKHPRDKRRGKSTLLGRAHANFTTSANETPSGLIVLSLHVTSHHHSRYYCHHSHLSLFQ</sequence>
<reference evidence="2 3" key="1">
    <citation type="submission" date="2022-12" db="EMBL/GenBank/DDBJ databases">
        <title>Chromosome-level genome of Tegillarca granosa.</title>
        <authorList>
            <person name="Kim J."/>
        </authorList>
    </citation>
    <scope>NUCLEOTIDE SEQUENCE [LARGE SCALE GENOMIC DNA]</scope>
    <source>
        <strain evidence="2">Teg-2019</strain>
        <tissue evidence="2">Adductor muscle</tissue>
    </source>
</reference>
<accession>A0ABQ9F4U4</accession>
<evidence type="ECO:0000256" key="1">
    <source>
        <dbReference type="SAM" id="MobiDB-lite"/>
    </source>
</evidence>
<comment type="caution">
    <text evidence="2">The sequence shown here is derived from an EMBL/GenBank/DDBJ whole genome shotgun (WGS) entry which is preliminary data.</text>
</comment>
<protein>
    <submittedName>
        <fullName evidence="2">Uncharacterized protein</fullName>
    </submittedName>
</protein>
<dbReference type="Proteomes" id="UP001217089">
    <property type="component" value="Unassembled WGS sequence"/>
</dbReference>
<feature type="region of interest" description="Disordered" evidence="1">
    <location>
        <begin position="104"/>
        <end position="132"/>
    </location>
</feature>